<organism evidence="3 4">
    <name type="scientific">Cymbomonas tetramitiformis</name>
    <dbReference type="NCBI Taxonomy" id="36881"/>
    <lineage>
        <taxon>Eukaryota</taxon>
        <taxon>Viridiplantae</taxon>
        <taxon>Chlorophyta</taxon>
        <taxon>Pyramimonadophyceae</taxon>
        <taxon>Pyramimonadales</taxon>
        <taxon>Pyramimonadaceae</taxon>
        <taxon>Cymbomonas</taxon>
    </lineage>
</organism>
<proteinExistence type="predicted"/>
<name>A0AAE0EUG2_9CHLO</name>
<evidence type="ECO:0000313" key="4">
    <source>
        <dbReference type="Proteomes" id="UP001190700"/>
    </source>
</evidence>
<keyword evidence="4" id="KW-1185">Reference proteome</keyword>
<evidence type="ECO:0000256" key="2">
    <source>
        <dbReference type="SAM" id="Phobius"/>
    </source>
</evidence>
<dbReference type="EMBL" id="LGRX02033953">
    <property type="protein sequence ID" value="KAK3239320.1"/>
    <property type="molecule type" value="Genomic_DNA"/>
</dbReference>
<feature type="region of interest" description="Disordered" evidence="1">
    <location>
        <begin position="127"/>
        <end position="194"/>
    </location>
</feature>
<gene>
    <name evidence="3" type="ORF">CYMTET_50746</name>
</gene>
<reference evidence="3 4" key="1">
    <citation type="journal article" date="2015" name="Genome Biol. Evol.">
        <title>Comparative Genomics of a Bacterivorous Green Alga Reveals Evolutionary Causalities and Consequences of Phago-Mixotrophic Mode of Nutrition.</title>
        <authorList>
            <person name="Burns J.A."/>
            <person name="Paasch A."/>
            <person name="Narechania A."/>
            <person name="Kim E."/>
        </authorList>
    </citation>
    <scope>NUCLEOTIDE SEQUENCE [LARGE SCALE GENOMIC DNA]</scope>
    <source>
        <strain evidence="3 4">PLY_AMNH</strain>
    </source>
</reference>
<accession>A0AAE0EUG2</accession>
<feature type="transmembrane region" description="Helical" evidence="2">
    <location>
        <begin position="37"/>
        <end position="54"/>
    </location>
</feature>
<keyword evidence="2" id="KW-0812">Transmembrane</keyword>
<keyword evidence="2" id="KW-0472">Membrane</keyword>
<dbReference type="AlphaFoldDB" id="A0AAE0EUG2"/>
<evidence type="ECO:0000256" key="1">
    <source>
        <dbReference type="SAM" id="MobiDB-lite"/>
    </source>
</evidence>
<comment type="caution">
    <text evidence="3">The sequence shown here is derived from an EMBL/GenBank/DDBJ whole genome shotgun (WGS) entry which is preliminary data.</text>
</comment>
<evidence type="ECO:0000313" key="3">
    <source>
        <dbReference type="EMBL" id="KAK3239320.1"/>
    </source>
</evidence>
<feature type="transmembrane region" description="Helical" evidence="2">
    <location>
        <begin position="7"/>
        <end position="31"/>
    </location>
</feature>
<sequence length="316" mass="35706">MVMLQDVVLAFNRMLLFIVIMQYFVCYFAYFKDEDDFVPVFALGLVFGLVYFVFPIQKIFGIQVDEELEDGGTGGISWDECMKFTRDSDREDPVGMFNFGLEVYAPRLPEYCTEDYKQRVHEEYKLPPSVHPANPSLLHGQHSDTGGDATLPPNRDQNLRPGETPNPFAHQDIGMQPTPTFQVDPRASVQGPPMYPPPQYPPPQAQQMQQNYQPAPMPYAAPPAFPPTEGVSAYPAASAYPAPANPYAANPYHVGDSIVTHNEDNIQPTYNVQSMELATCCRLQFYALRLYLSVIRLSATFFSNLTFQAPWLMFLF</sequence>
<dbReference type="Proteomes" id="UP001190700">
    <property type="component" value="Unassembled WGS sequence"/>
</dbReference>
<keyword evidence="2" id="KW-1133">Transmembrane helix</keyword>
<protein>
    <submittedName>
        <fullName evidence="3">Uncharacterized protein</fullName>
    </submittedName>
</protein>